<dbReference type="Proteomes" id="UP000264883">
    <property type="component" value="Chromosome"/>
</dbReference>
<evidence type="ECO:0000256" key="1">
    <source>
        <dbReference type="ARBA" id="ARBA00004651"/>
    </source>
</evidence>
<sequence length="307" mass="34241">MNISEIFTIMIVLFSMILLGYFINKLKILDKNTNNKLSELILKITTPALIINSALGQSPSISRKEIITILLLGIGLYLFLIVFGRLIVTVFQMKGENSGIYQLMIIIANTGFIGYPVLSALYGNSSIFPFSILHIPFNVVLFSYGIYITQKGKENIKFDIKSAVNPCVIAALISLLIFLLEIRVPEIFNRIFGLIGETTIPLSMLLIGSFLASINIKDIFIDFKIYIISIIKLLVLPFIMYFLSKLIIDNNLIIAYLTLSVALPTGPSIMIMVNQYSKNEDKAAVGVFITTILSIVTIPLIIYILLI</sequence>
<proteinExistence type="inferred from homology"/>
<evidence type="ECO:0008006" key="11">
    <source>
        <dbReference type="Google" id="ProtNLM"/>
    </source>
</evidence>
<evidence type="ECO:0000256" key="6">
    <source>
        <dbReference type="ARBA" id="ARBA00022989"/>
    </source>
</evidence>
<evidence type="ECO:0000313" key="10">
    <source>
        <dbReference type="Proteomes" id="UP000264883"/>
    </source>
</evidence>
<dbReference type="AlphaFoldDB" id="A0A343JCJ2"/>
<keyword evidence="4" id="KW-1003">Cell membrane</keyword>
<keyword evidence="10" id="KW-1185">Reference proteome</keyword>
<evidence type="ECO:0000256" key="5">
    <source>
        <dbReference type="ARBA" id="ARBA00022692"/>
    </source>
</evidence>
<keyword evidence="6 8" id="KW-1133">Transmembrane helix</keyword>
<name>A0A343JCJ2_9CLOT</name>
<dbReference type="InterPro" id="IPR004776">
    <property type="entry name" value="Mem_transp_PIN-like"/>
</dbReference>
<feature type="transmembrane region" description="Helical" evidence="8">
    <location>
        <begin position="100"/>
        <end position="121"/>
    </location>
</feature>
<protein>
    <recommendedName>
        <fullName evidence="11">Transporter</fullName>
    </recommendedName>
</protein>
<dbReference type="OrthoDB" id="9798064at2"/>
<dbReference type="GO" id="GO:0055085">
    <property type="term" value="P:transmembrane transport"/>
    <property type="evidence" value="ECO:0007669"/>
    <property type="project" value="InterPro"/>
</dbReference>
<keyword evidence="7 8" id="KW-0472">Membrane</keyword>
<feature type="transmembrane region" description="Helical" evidence="8">
    <location>
        <begin position="285"/>
        <end position="306"/>
    </location>
</feature>
<gene>
    <name evidence="9" type="ORF">BEN51_07070</name>
</gene>
<feature type="transmembrane region" description="Helical" evidence="8">
    <location>
        <begin position="191"/>
        <end position="213"/>
    </location>
</feature>
<evidence type="ECO:0000313" key="9">
    <source>
        <dbReference type="EMBL" id="ASW43250.1"/>
    </source>
</evidence>
<evidence type="ECO:0000256" key="2">
    <source>
        <dbReference type="ARBA" id="ARBA00010145"/>
    </source>
</evidence>
<dbReference type="KEGG" id="cia:BEN51_07070"/>
<evidence type="ECO:0000256" key="7">
    <source>
        <dbReference type="ARBA" id="ARBA00023136"/>
    </source>
</evidence>
<evidence type="ECO:0000256" key="3">
    <source>
        <dbReference type="ARBA" id="ARBA00022448"/>
    </source>
</evidence>
<dbReference type="PANTHER" id="PTHR36838">
    <property type="entry name" value="AUXIN EFFLUX CARRIER FAMILY PROTEIN"/>
    <property type="match status" value="1"/>
</dbReference>
<evidence type="ECO:0000256" key="4">
    <source>
        <dbReference type="ARBA" id="ARBA00022475"/>
    </source>
</evidence>
<keyword evidence="3" id="KW-0813">Transport</keyword>
<dbReference type="InterPro" id="IPR038770">
    <property type="entry name" value="Na+/solute_symporter_sf"/>
</dbReference>
<feature type="transmembrane region" description="Helical" evidence="8">
    <location>
        <begin position="127"/>
        <end position="148"/>
    </location>
</feature>
<evidence type="ECO:0000256" key="8">
    <source>
        <dbReference type="SAM" id="Phobius"/>
    </source>
</evidence>
<feature type="transmembrane region" description="Helical" evidence="8">
    <location>
        <begin position="160"/>
        <end position="179"/>
    </location>
</feature>
<comment type="subcellular location">
    <subcellularLocation>
        <location evidence="1">Cell membrane</location>
        <topology evidence="1">Multi-pass membrane protein</topology>
    </subcellularLocation>
</comment>
<dbReference type="Pfam" id="PF03547">
    <property type="entry name" value="Mem_trans"/>
    <property type="match status" value="1"/>
</dbReference>
<dbReference type="GO" id="GO:0005886">
    <property type="term" value="C:plasma membrane"/>
    <property type="evidence" value="ECO:0007669"/>
    <property type="project" value="UniProtKB-SubCell"/>
</dbReference>
<dbReference type="Gene3D" id="1.20.1530.20">
    <property type="match status" value="1"/>
</dbReference>
<keyword evidence="5 8" id="KW-0812">Transmembrane</keyword>
<dbReference type="PANTHER" id="PTHR36838:SF1">
    <property type="entry name" value="SLR1864 PROTEIN"/>
    <property type="match status" value="1"/>
</dbReference>
<feature type="transmembrane region" description="Helical" evidence="8">
    <location>
        <begin position="36"/>
        <end position="55"/>
    </location>
</feature>
<organism evidence="9 10">
    <name type="scientific">Clostridium isatidis</name>
    <dbReference type="NCBI Taxonomy" id="182773"/>
    <lineage>
        <taxon>Bacteria</taxon>
        <taxon>Bacillati</taxon>
        <taxon>Bacillota</taxon>
        <taxon>Clostridia</taxon>
        <taxon>Eubacteriales</taxon>
        <taxon>Clostridiaceae</taxon>
        <taxon>Clostridium</taxon>
    </lineage>
</organism>
<feature type="transmembrane region" description="Helical" evidence="8">
    <location>
        <begin position="225"/>
        <end position="247"/>
    </location>
</feature>
<reference evidence="9 10" key="1">
    <citation type="submission" date="2016-08" db="EMBL/GenBank/DDBJ databases">
        <title>Complete Genome Sequence Of The Indigo Reducing Clostridium isatidis DSM15098.</title>
        <authorList>
            <person name="Little G.T."/>
            <person name="Minton N.P."/>
        </authorList>
    </citation>
    <scope>NUCLEOTIDE SEQUENCE [LARGE SCALE GENOMIC DNA]</scope>
    <source>
        <strain evidence="9 10">DSM 15098</strain>
    </source>
</reference>
<feature type="transmembrane region" description="Helical" evidence="8">
    <location>
        <begin position="6"/>
        <end position="24"/>
    </location>
</feature>
<feature type="transmembrane region" description="Helical" evidence="8">
    <location>
        <begin position="67"/>
        <end position="88"/>
    </location>
</feature>
<dbReference type="EMBL" id="CP016786">
    <property type="protein sequence ID" value="ASW43250.1"/>
    <property type="molecule type" value="Genomic_DNA"/>
</dbReference>
<dbReference type="RefSeq" id="WP_119865386.1">
    <property type="nucleotide sequence ID" value="NZ_CP016786.1"/>
</dbReference>
<accession>A0A343JCJ2</accession>
<feature type="transmembrane region" description="Helical" evidence="8">
    <location>
        <begin position="253"/>
        <end position="273"/>
    </location>
</feature>
<comment type="similarity">
    <text evidence="2">Belongs to the auxin efflux carrier (TC 2.A.69) family.</text>
</comment>